<gene>
    <name evidence="4" type="ORF">NCTC10702_03433</name>
</gene>
<dbReference type="Gene3D" id="3.90.550.10">
    <property type="entry name" value="Spore Coat Polysaccharide Biosynthesis Protein SpsA, Chain A"/>
    <property type="match status" value="1"/>
</dbReference>
<dbReference type="GO" id="GO:0003977">
    <property type="term" value="F:UDP-N-acetylglucosamine diphosphorylase activity"/>
    <property type="evidence" value="ECO:0007669"/>
    <property type="project" value="UniProtKB-EC"/>
</dbReference>
<dbReference type="InterPro" id="IPR029044">
    <property type="entry name" value="Nucleotide-diphossugar_trans"/>
</dbReference>
<dbReference type="InterPro" id="IPR039741">
    <property type="entry name" value="UDP-sugar_pyrophosphorylase"/>
</dbReference>
<dbReference type="EMBL" id="UHBY01000003">
    <property type="protein sequence ID" value="SUL37422.1"/>
    <property type="molecule type" value="Genomic_DNA"/>
</dbReference>
<dbReference type="EC" id="2.7.7.-" evidence="4"/>
<dbReference type="Proteomes" id="UP000254116">
    <property type="component" value="Unassembled WGS sequence"/>
</dbReference>
<protein>
    <submittedName>
        <fullName evidence="4">N-acetylglucosamine-1-phosphate uridyltransferase eukaryotic</fullName>
        <ecNumber evidence="4">2.7.7.-</ecNumber>
        <ecNumber evidence="4">2.7.7.23</ecNumber>
    </submittedName>
</protein>
<reference evidence="4 5" key="1">
    <citation type="submission" date="2018-06" db="EMBL/GenBank/DDBJ databases">
        <authorList>
            <consortium name="Pathogen Informatics"/>
            <person name="Doyle S."/>
        </authorList>
    </citation>
    <scope>NUCLEOTIDE SEQUENCE [LARGE SCALE GENOMIC DNA]</scope>
    <source>
        <strain evidence="4 5">NCTC10702</strain>
    </source>
</reference>
<accession>A0A380EMD3</accession>
<name>A0A380EMD3_STAAU</name>
<dbReference type="EC" id="2.7.7.23" evidence="4"/>
<dbReference type="PANTHER" id="PTHR11952:SF2">
    <property type="entry name" value="LD24639P"/>
    <property type="match status" value="1"/>
</dbReference>
<comment type="similarity">
    <text evidence="1">Belongs to the UDPGP type 1 family.</text>
</comment>
<proteinExistence type="inferred from homology"/>
<keyword evidence="2 4" id="KW-0808">Transferase</keyword>
<dbReference type="Pfam" id="PF01704">
    <property type="entry name" value="UDPGP"/>
    <property type="match status" value="1"/>
</dbReference>
<evidence type="ECO:0000256" key="2">
    <source>
        <dbReference type="ARBA" id="ARBA00022679"/>
    </source>
</evidence>
<keyword evidence="3 4" id="KW-0548">Nucleotidyltransferase</keyword>
<sequence length="195" mass="22338">METPNGNGGVFKSLDKAGYLEEMSNNGVKYIFLNNIDNVLVRVLDPLFAGFTVEHDYDITSKTIQPKPGESVGRLVNVDCKDTVLEYSELDPEVANQFNNANIGIHAFKLGFILNAVNRELPYHLAIKNLKQLDENFGVIEQPTLKFECSILTYLLMELVLSRYKFLEKKNFHLLKIKKVKIVLQLQQKIYVEWV</sequence>
<dbReference type="PANTHER" id="PTHR11952">
    <property type="entry name" value="UDP- GLUCOSE PYROPHOSPHORYLASE"/>
    <property type="match status" value="1"/>
</dbReference>
<evidence type="ECO:0000313" key="4">
    <source>
        <dbReference type="EMBL" id="SUL37422.1"/>
    </source>
</evidence>
<dbReference type="InterPro" id="IPR002618">
    <property type="entry name" value="UDPGP_fam"/>
</dbReference>
<evidence type="ECO:0000313" key="5">
    <source>
        <dbReference type="Proteomes" id="UP000254116"/>
    </source>
</evidence>
<dbReference type="AlphaFoldDB" id="A0A380EMD3"/>
<dbReference type="SUPFAM" id="SSF53448">
    <property type="entry name" value="Nucleotide-diphospho-sugar transferases"/>
    <property type="match status" value="1"/>
</dbReference>
<organism evidence="4 5">
    <name type="scientific">Staphylococcus aureus</name>
    <dbReference type="NCBI Taxonomy" id="1280"/>
    <lineage>
        <taxon>Bacteria</taxon>
        <taxon>Bacillati</taxon>
        <taxon>Bacillota</taxon>
        <taxon>Bacilli</taxon>
        <taxon>Bacillales</taxon>
        <taxon>Staphylococcaceae</taxon>
        <taxon>Staphylococcus</taxon>
    </lineage>
</organism>
<evidence type="ECO:0000256" key="1">
    <source>
        <dbReference type="ARBA" id="ARBA00010401"/>
    </source>
</evidence>
<evidence type="ECO:0000256" key="3">
    <source>
        <dbReference type="ARBA" id="ARBA00022695"/>
    </source>
</evidence>